<dbReference type="PANTHER" id="PTHR45947:SF3">
    <property type="entry name" value="SULFOQUINOVOSYL TRANSFERASE SQD2"/>
    <property type="match status" value="1"/>
</dbReference>
<dbReference type="InterPro" id="IPR050194">
    <property type="entry name" value="Glycosyltransferase_grp1"/>
</dbReference>
<feature type="domain" description="Glycosyltransferase subfamily 4-like N-terminal" evidence="2">
    <location>
        <begin position="15"/>
        <end position="184"/>
    </location>
</feature>
<organism evidence="3 4">
    <name type="scientific">Azospirillum doebereinerae</name>
    <dbReference type="NCBI Taxonomy" id="92933"/>
    <lineage>
        <taxon>Bacteria</taxon>
        <taxon>Pseudomonadati</taxon>
        <taxon>Pseudomonadota</taxon>
        <taxon>Alphaproteobacteria</taxon>
        <taxon>Rhodospirillales</taxon>
        <taxon>Azospirillaceae</taxon>
        <taxon>Azospirillum</taxon>
    </lineage>
</organism>
<dbReference type="Pfam" id="PF00534">
    <property type="entry name" value="Glycos_transf_1"/>
    <property type="match status" value="1"/>
</dbReference>
<dbReference type="SUPFAM" id="SSF53756">
    <property type="entry name" value="UDP-Glycosyltransferase/glycogen phosphorylase"/>
    <property type="match status" value="1"/>
</dbReference>
<dbReference type="PANTHER" id="PTHR45947">
    <property type="entry name" value="SULFOQUINOVOSYL TRANSFERASE SQD2"/>
    <property type="match status" value="1"/>
</dbReference>
<dbReference type="Gene3D" id="3.40.50.2000">
    <property type="entry name" value="Glycogen Phosphorylase B"/>
    <property type="match status" value="2"/>
</dbReference>
<evidence type="ECO:0000313" key="3">
    <source>
        <dbReference type="EMBL" id="RUQ68812.1"/>
    </source>
</evidence>
<name>A0A3S0XLN1_9PROT</name>
<keyword evidence="4" id="KW-1185">Reference proteome</keyword>
<gene>
    <name evidence="3" type="ORF">EJ913_16635</name>
</gene>
<reference evidence="3 4" key="1">
    <citation type="submission" date="2018-12" db="EMBL/GenBank/DDBJ databases">
        <authorList>
            <person name="Yang Y."/>
        </authorList>
    </citation>
    <scope>NUCLEOTIDE SEQUENCE [LARGE SCALE GENOMIC DNA]</scope>
    <source>
        <strain evidence="3 4">GSF71</strain>
    </source>
</reference>
<feature type="domain" description="Glycosyl transferase family 1" evidence="1">
    <location>
        <begin position="208"/>
        <end position="364"/>
    </location>
</feature>
<dbReference type="InterPro" id="IPR028098">
    <property type="entry name" value="Glyco_trans_4-like_N"/>
</dbReference>
<evidence type="ECO:0000259" key="1">
    <source>
        <dbReference type="Pfam" id="PF00534"/>
    </source>
</evidence>
<dbReference type="EMBL" id="RZIJ01000013">
    <property type="protein sequence ID" value="RUQ68812.1"/>
    <property type="molecule type" value="Genomic_DNA"/>
</dbReference>
<evidence type="ECO:0000259" key="2">
    <source>
        <dbReference type="Pfam" id="PF13579"/>
    </source>
</evidence>
<dbReference type="AlphaFoldDB" id="A0A3S0XLN1"/>
<evidence type="ECO:0000313" key="4">
    <source>
        <dbReference type="Proteomes" id="UP000280346"/>
    </source>
</evidence>
<dbReference type="InterPro" id="IPR001296">
    <property type="entry name" value="Glyco_trans_1"/>
</dbReference>
<protein>
    <submittedName>
        <fullName evidence="3">Glycosyltransferase family 4 protein</fullName>
    </submittedName>
</protein>
<dbReference type="GO" id="GO:0016757">
    <property type="term" value="F:glycosyltransferase activity"/>
    <property type="evidence" value="ECO:0007669"/>
    <property type="project" value="InterPro"/>
</dbReference>
<dbReference type="OrthoDB" id="258796at2"/>
<sequence length="399" mass="42339">MKLLFLNYEYPPIGGGAATASRHLIREWTAMGCEVRVLTTHYPGLPWREETDGAVIHRLPAFRRRPDRGRIGEMALYMAGASLVAPVLAARWRPDAALAFIGIPSGPVTWLLRQLTGVPYVVCLRGGDVPGFRCEGVDRFHRLLAPMTRTVWRQAAAVTANSAGLADLAKGFMPGLDIPVIPNGVDSTLFHPAAPARAVAEGAAPTRSSDGPVRLLAVGRLVAQKGIDVLIDALARPGLDNVALDVVGDGEWRDALESQAAGLGLAGRVRIHGWLSRTALADVYRKADVFVLPSRDEGMPNVVLEAMASGLPVVASAVAGACDLVVEGETGFLVPPEEPDALAAALRRLAGDAALRAGFGGRGRARVEESFSWRSAALSFLTLVEERRAGGGTMVRDTV</sequence>
<comment type="caution">
    <text evidence="3">The sequence shown here is derived from an EMBL/GenBank/DDBJ whole genome shotgun (WGS) entry which is preliminary data.</text>
</comment>
<dbReference type="Pfam" id="PF13579">
    <property type="entry name" value="Glyco_trans_4_4"/>
    <property type="match status" value="1"/>
</dbReference>
<keyword evidence="3" id="KW-0808">Transferase</keyword>
<dbReference type="RefSeq" id="WP_126999863.1">
    <property type="nucleotide sequence ID" value="NZ_CP173195.1"/>
</dbReference>
<proteinExistence type="predicted"/>
<dbReference type="Proteomes" id="UP000280346">
    <property type="component" value="Unassembled WGS sequence"/>
</dbReference>
<accession>A0A3S0XLN1</accession>